<sequence>MPFPFTFRLSVPGLHNPFSAAAGAQSEPGLRQTPASDRHRASQTPVYHPSHISTQIPLPPHRRTLASTPYSLSLPVPLARKRGWVPSSPEPCQATTSATSTNGYLDTPAKYRHMPKREPEREMEEMIADLPPAKRRRTLAGSIVSTALSAALIGTAVGLTVYRLFFDSWRDRGKDTPKSITNTNGTKESEHLPPPPPYHRGDWVPMPEPPKQIEITPPTPQVRSPKSRHHVSASARRAAVRQRRIHAKPRATTPPRGVSPSHSHPHAYSSLSSPPRSAFDFACPMLQTDETVADPDFDEMDWIGDRLSQLIEEGQKALSREIVVMSDAKEDEVDDGSGNWEEEQDPFAVGPCPPISRRGSVRSLRRTQRPRDLALGLASSSSFSPPSSSSPRKRRFEGESIHVVSGVPVSTPSTPRRADRGVSVESESHGPAYVALPASFRENESAWESPELRESMARARAQYLESRRMA</sequence>
<proteinExistence type="predicted"/>
<feature type="compositionally biased region" description="Polar residues" evidence="1">
    <location>
        <begin position="93"/>
        <end position="104"/>
    </location>
</feature>
<accession>A0A0C3D156</accession>
<feature type="compositionally biased region" description="Low complexity" evidence="1">
    <location>
        <begin position="403"/>
        <end position="415"/>
    </location>
</feature>
<feature type="compositionally biased region" description="Low complexity" evidence="1">
    <location>
        <begin position="259"/>
        <end position="274"/>
    </location>
</feature>
<dbReference type="EMBL" id="KN822152">
    <property type="protein sequence ID" value="KIM54565.1"/>
    <property type="molecule type" value="Genomic_DNA"/>
</dbReference>
<feature type="compositionally biased region" description="Acidic residues" evidence="1">
    <location>
        <begin position="329"/>
        <end position="345"/>
    </location>
</feature>
<evidence type="ECO:0000313" key="3">
    <source>
        <dbReference type="Proteomes" id="UP000053989"/>
    </source>
</evidence>
<dbReference type="STRING" id="1036808.A0A0C3D156"/>
<feature type="region of interest" description="Disordered" evidence="1">
    <location>
        <begin position="21"/>
        <end position="64"/>
    </location>
</feature>
<organism evidence="2 3">
    <name type="scientific">Scleroderma citrinum Foug A</name>
    <dbReference type="NCBI Taxonomy" id="1036808"/>
    <lineage>
        <taxon>Eukaryota</taxon>
        <taxon>Fungi</taxon>
        <taxon>Dikarya</taxon>
        <taxon>Basidiomycota</taxon>
        <taxon>Agaricomycotina</taxon>
        <taxon>Agaricomycetes</taxon>
        <taxon>Agaricomycetidae</taxon>
        <taxon>Boletales</taxon>
        <taxon>Sclerodermatineae</taxon>
        <taxon>Sclerodermataceae</taxon>
        <taxon>Scleroderma</taxon>
    </lineage>
</organism>
<dbReference type="OrthoDB" id="2507743at2759"/>
<evidence type="ECO:0000313" key="2">
    <source>
        <dbReference type="EMBL" id="KIM54565.1"/>
    </source>
</evidence>
<dbReference type="HOGENOM" id="CLU_032329_1_0_1"/>
<feature type="compositionally biased region" description="Low complexity" evidence="1">
    <location>
        <begin position="379"/>
        <end position="390"/>
    </location>
</feature>
<protein>
    <submittedName>
        <fullName evidence="2">Uncharacterized protein</fullName>
    </submittedName>
</protein>
<evidence type="ECO:0000256" key="1">
    <source>
        <dbReference type="SAM" id="MobiDB-lite"/>
    </source>
</evidence>
<feature type="compositionally biased region" description="Basic and acidic residues" evidence="1">
    <location>
        <begin position="416"/>
        <end position="428"/>
    </location>
</feature>
<keyword evidence="3" id="KW-1185">Reference proteome</keyword>
<gene>
    <name evidence="2" type="ORF">SCLCIDRAFT_1221859</name>
</gene>
<reference evidence="2 3" key="1">
    <citation type="submission" date="2014-04" db="EMBL/GenBank/DDBJ databases">
        <authorList>
            <consortium name="DOE Joint Genome Institute"/>
            <person name="Kuo A."/>
            <person name="Kohler A."/>
            <person name="Nagy L.G."/>
            <person name="Floudas D."/>
            <person name="Copeland A."/>
            <person name="Barry K.W."/>
            <person name="Cichocki N."/>
            <person name="Veneault-Fourrey C."/>
            <person name="LaButti K."/>
            <person name="Lindquist E.A."/>
            <person name="Lipzen A."/>
            <person name="Lundell T."/>
            <person name="Morin E."/>
            <person name="Murat C."/>
            <person name="Sun H."/>
            <person name="Tunlid A."/>
            <person name="Henrissat B."/>
            <person name="Grigoriev I.V."/>
            <person name="Hibbett D.S."/>
            <person name="Martin F."/>
            <person name="Nordberg H.P."/>
            <person name="Cantor M.N."/>
            <person name="Hua S.X."/>
        </authorList>
    </citation>
    <scope>NUCLEOTIDE SEQUENCE [LARGE SCALE GENOMIC DNA]</scope>
    <source>
        <strain evidence="2 3">Foug A</strain>
    </source>
</reference>
<dbReference type="AlphaFoldDB" id="A0A0C3D156"/>
<feature type="compositionally biased region" description="Basic residues" evidence="1">
    <location>
        <begin position="359"/>
        <end position="368"/>
    </location>
</feature>
<dbReference type="InParanoid" id="A0A0C3D156"/>
<dbReference type="Proteomes" id="UP000053989">
    <property type="component" value="Unassembled WGS sequence"/>
</dbReference>
<name>A0A0C3D156_9AGAM</name>
<feature type="region of interest" description="Disordered" evidence="1">
    <location>
        <begin position="327"/>
        <end position="429"/>
    </location>
</feature>
<reference evidence="3" key="2">
    <citation type="submission" date="2015-01" db="EMBL/GenBank/DDBJ databases">
        <title>Evolutionary Origins and Diversification of the Mycorrhizal Mutualists.</title>
        <authorList>
            <consortium name="DOE Joint Genome Institute"/>
            <consortium name="Mycorrhizal Genomics Consortium"/>
            <person name="Kohler A."/>
            <person name="Kuo A."/>
            <person name="Nagy L.G."/>
            <person name="Floudas D."/>
            <person name="Copeland A."/>
            <person name="Barry K.W."/>
            <person name="Cichocki N."/>
            <person name="Veneault-Fourrey C."/>
            <person name="LaButti K."/>
            <person name="Lindquist E.A."/>
            <person name="Lipzen A."/>
            <person name="Lundell T."/>
            <person name="Morin E."/>
            <person name="Murat C."/>
            <person name="Riley R."/>
            <person name="Ohm R."/>
            <person name="Sun H."/>
            <person name="Tunlid A."/>
            <person name="Henrissat B."/>
            <person name="Grigoriev I.V."/>
            <person name="Hibbett D.S."/>
            <person name="Martin F."/>
        </authorList>
    </citation>
    <scope>NUCLEOTIDE SEQUENCE [LARGE SCALE GENOMIC DNA]</scope>
    <source>
        <strain evidence="3">Foug A</strain>
    </source>
</reference>
<feature type="compositionally biased region" description="Basic residues" evidence="1">
    <location>
        <begin position="238"/>
        <end position="249"/>
    </location>
</feature>
<feature type="region of interest" description="Disordered" evidence="1">
    <location>
        <begin position="172"/>
        <end position="274"/>
    </location>
</feature>
<feature type="region of interest" description="Disordered" evidence="1">
    <location>
        <begin position="85"/>
        <end position="110"/>
    </location>
</feature>